<dbReference type="CDD" id="cd00637">
    <property type="entry name" value="7tm_classA_rhodopsin-like"/>
    <property type="match status" value="1"/>
</dbReference>
<evidence type="ECO:0000259" key="10">
    <source>
        <dbReference type="PROSITE" id="PS50262"/>
    </source>
</evidence>
<feature type="domain" description="G-protein coupled receptors family 1 profile" evidence="10">
    <location>
        <begin position="43"/>
        <end position="307"/>
    </location>
</feature>
<keyword evidence="12" id="KW-1185">Reference proteome</keyword>
<feature type="transmembrane region" description="Helical" evidence="9">
    <location>
        <begin position="248"/>
        <end position="274"/>
    </location>
</feature>
<dbReference type="InterPro" id="IPR000276">
    <property type="entry name" value="GPCR_Rhodpsn"/>
</dbReference>
<accession>A7RU09</accession>
<dbReference type="FunCoup" id="A7RU09">
    <property type="interactions" value="188"/>
</dbReference>
<dbReference type="PRINTS" id="PR00237">
    <property type="entry name" value="GPCRRHODOPSN"/>
</dbReference>
<dbReference type="PANTHER" id="PTHR45695:SF9">
    <property type="entry name" value="LEUCOKININ RECEPTOR"/>
    <property type="match status" value="1"/>
</dbReference>
<protein>
    <recommendedName>
        <fullName evidence="10">G-protein coupled receptors family 1 profile domain-containing protein</fullName>
    </recommendedName>
</protein>
<keyword evidence="4 8" id="KW-0297">G-protein coupled receptor</keyword>
<dbReference type="Pfam" id="PF00001">
    <property type="entry name" value="7tm_1"/>
    <property type="match status" value="1"/>
</dbReference>
<dbReference type="InParanoid" id="A7RU09"/>
<keyword evidence="6 8" id="KW-0675">Receptor</keyword>
<dbReference type="SMART" id="SM01381">
    <property type="entry name" value="7TM_GPCR_Srsx"/>
    <property type="match status" value="1"/>
</dbReference>
<evidence type="ECO:0000256" key="8">
    <source>
        <dbReference type="RuleBase" id="RU000688"/>
    </source>
</evidence>
<dbReference type="PhylomeDB" id="A7RU09"/>
<dbReference type="AlphaFoldDB" id="A7RU09"/>
<evidence type="ECO:0000256" key="2">
    <source>
        <dbReference type="ARBA" id="ARBA00022692"/>
    </source>
</evidence>
<comment type="similarity">
    <text evidence="8">Belongs to the G-protein coupled receptor 1 family.</text>
</comment>
<evidence type="ECO:0000256" key="6">
    <source>
        <dbReference type="ARBA" id="ARBA00023170"/>
    </source>
</evidence>
<dbReference type="Gene3D" id="1.20.1070.10">
    <property type="entry name" value="Rhodopsin 7-helix transmembrane proteins"/>
    <property type="match status" value="1"/>
</dbReference>
<proteinExistence type="inferred from homology"/>
<dbReference type="InterPro" id="IPR017452">
    <property type="entry name" value="GPCR_Rhodpsn_7TM"/>
</dbReference>
<dbReference type="EMBL" id="DS469538">
    <property type="protein sequence ID" value="EDO45181.1"/>
    <property type="molecule type" value="Genomic_DNA"/>
</dbReference>
<keyword evidence="7 8" id="KW-0807">Transducer</keyword>
<dbReference type="STRING" id="45351.A7RU09"/>
<sequence>MNASSVNSSDGGGSPCQVHPDSNAVTALKTFAYCFIIIFSLVGNTLVILVVWKVRRMGNNTNRFIVNMCISDLMVTLCVLPPTIHSIYYDSWLMSGPVGEALCKLIPFIQDVSAAVSIFSMTAISLDRFYAIVLPMRTHFMTKRGCHISIGVIWLFASAIHFPYLLILRLREFNNESHCYMNWANLAASLDNKQSQRIYYPVQFVLLYLLPLLVISVLYSGVIWELSRNRQLIDQEQRRIRDKENREVAVMLIVVVLFFAASWAPLNAVAFLIFFTWNWQPPCYIRTFKFVADFLVHSNCAQNSFIYFMFNMRFRRGLKQVVSTYCDPASARPQLDNTQESYSFRKNNEIQSKKTNSIHLQKLTDGFVKLWDQQKMLLREIALDDTLTAVCFLNLKGDIIIGLKQQLFFISHEKACPVKKKREEALLFGQDHGADEGNEEFETGEKCARCIPTTLVEGGIHLCISPSLKVKNNMGE</sequence>
<dbReference type="GO" id="GO:0004930">
    <property type="term" value="F:G protein-coupled receptor activity"/>
    <property type="evidence" value="ECO:0000318"/>
    <property type="project" value="GO_Central"/>
</dbReference>
<dbReference type="GO" id="GO:0007186">
    <property type="term" value="P:G protein-coupled receptor signaling pathway"/>
    <property type="evidence" value="ECO:0000318"/>
    <property type="project" value="GO_Central"/>
</dbReference>
<dbReference type="PROSITE" id="PS00237">
    <property type="entry name" value="G_PROTEIN_RECEP_F1_1"/>
    <property type="match status" value="1"/>
</dbReference>
<dbReference type="FunFam" id="1.20.1070.10:FF:000594">
    <property type="entry name" value="Predicted protein"/>
    <property type="match status" value="1"/>
</dbReference>
<evidence type="ECO:0000256" key="9">
    <source>
        <dbReference type="SAM" id="Phobius"/>
    </source>
</evidence>
<dbReference type="SUPFAM" id="SSF81321">
    <property type="entry name" value="Family A G protein-coupled receptor-like"/>
    <property type="match status" value="1"/>
</dbReference>
<dbReference type="GO" id="GO:0005886">
    <property type="term" value="C:plasma membrane"/>
    <property type="evidence" value="ECO:0000318"/>
    <property type="project" value="GO_Central"/>
</dbReference>
<evidence type="ECO:0000256" key="1">
    <source>
        <dbReference type="ARBA" id="ARBA00004141"/>
    </source>
</evidence>
<evidence type="ECO:0000256" key="4">
    <source>
        <dbReference type="ARBA" id="ARBA00023040"/>
    </source>
</evidence>
<dbReference type="PANTHER" id="PTHR45695">
    <property type="entry name" value="LEUCOKININ RECEPTOR-RELATED"/>
    <property type="match status" value="1"/>
</dbReference>
<feature type="transmembrane region" description="Helical" evidence="9">
    <location>
        <begin position="30"/>
        <end position="52"/>
    </location>
</feature>
<evidence type="ECO:0000256" key="7">
    <source>
        <dbReference type="ARBA" id="ARBA00023224"/>
    </source>
</evidence>
<organism evidence="11 12">
    <name type="scientific">Nematostella vectensis</name>
    <name type="common">Starlet sea anemone</name>
    <dbReference type="NCBI Taxonomy" id="45351"/>
    <lineage>
        <taxon>Eukaryota</taxon>
        <taxon>Metazoa</taxon>
        <taxon>Cnidaria</taxon>
        <taxon>Anthozoa</taxon>
        <taxon>Hexacorallia</taxon>
        <taxon>Actiniaria</taxon>
        <taxon>Edwardsiidae</taxon>
        <taxon>Nematostella</taxon>
    </lineage>
</organism>
<feature type="transmembrane region" description="Helical" evidence="9">
    <location>
        <begin position="64"/>
        <end position="88"/>
    </location>
</feature>
<dbReference type="Proteomes" id="UP000001593">
    <property type="component" value="Unassembled WGS sequence"/>
</dbReference>
<gene>
    <name evidence="11" type="ORF">NEMVEDRAFT_v1g202155</name>
</gene>
<feature type="transmembrane region" description="Helical" evidence="9">
    <location>
        <begin position="205"/>
        <end position="227"/>
    </location>
</feature>
<keyword evidence="3 9" id="KW-1133">Transmembrane helix</keyword>
<dbReference type="HOGENOM" id="CLU_009579_6_0_1"/>
<evidence type="ECO:0000256" key="5">
    <source>
        <dbReference type="ARBA" id="ARBA00023136"/>
    </source>
</evidence>
<evidence type="ECO:0000313" key="12">
    <source>
        <dbReference type="Proteomes" id="UP000001593"/>
    </source>
</evidence>
<evidence type="ECO:0000256" key="3">
    <source>
        <dbReference type="ARBA" id="ARBA00022989"/>
    </source>
</evidence>
<evidence type="ECO:0000313" key="11">
    <source>
        <dbReference type="EMBL" id="EDO45181.1"/>
    </source>
</evidence>
<feature type="transmembrane region" description="Helical" evidence="9">
    <location>
        <begin position="108"/>
        <end position="126"/>
    </location>
</feature>
<dbReference type="eggNOG" id="KOG4219">
    <property type="taxonomic scope" value="Eukaryota"/>
</dbReference>
<dbReference type="OMA" id="IVNMCIS"/>
<comment type="subcellular location">
    <subcellularLocation>
        <location evidence="1">Membrane</location>
        <topology evidence="1">Multi-pass membrane protein</topology>
    </subcellularLocation>
</comment>
<keyword evidence="2 8" id="KW-0812">Transmembrane</keyword>
<reference evidence="11 12" key="1">
    <citation type="journal article" date="2007" name="Science">
        <title>Sea anemone genome reveals ancestral eumetazoan gene repertoire and genomic organization.</title>
        <authorList>
            <person name="Putnam N.H."/>
            <person name="Srivastava M."/>
            <person name="Hellsten U."/>
            <person name="Dirks B."/>
            <person name="Chapman J."/>
            <person name="Salamov A."/>
            <person name="Terry A."/>
            <person name="Shapiro H."/>
            <person name="Lindquist E."/>
            <person name="Kapitonov V.V."/>
            <person name="Jurka J."/>
            <person name="Genikhovich G."/>
            <person name="Grigoriev I.V."/>
            <person name="Lucas S.M."/>
            <person name="Steele R.E."/>
            <person name="Finnerty J.R."/>
            <person name="Technau U."/>
            <person name="Martindale M.Q."/>
            <person name="Rokhsar D.S."/>
        </authorList>
    </citation>
    <scope>NUCLEOTIDE SEQUENCE [LARGE SCALE GENOMIC DNA]</scope>
    <source>
        <strain evidence="12">CH2 X CH6</strain>
    </source>
</reference>
<keyword evidence="5 9" id="KW-0472">Membrane</keyword>
<name>A7RU09_NEMVE</name>
<dbReference type="PROSITE" id="PS50262">
    <property type="entry name" value="G_PROTEIN_RECEP_F1_2"/>
    <property type="match status" value="1"/>
</dbReference>
<feature type="transmembrane region" description="Helical" evidence="9">
    <location>
        <begin position="147"/>
        <end position="167"/>
    </location>
</feature>